<dbReference type="PANTHER" id="PTHR45588">
    <property type="entry name" value="TPR DOMAIN-CONTAINING PROTEIN"/>
    <property type="match status" value="1"/>
</dbReference>
<dbReference type="Proteomes" id="UP000593892">
    <property type="component" value="Chromosome"/>
</dbReference>
<feature type="chain" id="PRO_5032442696" description="Tetratricopeptide repeat protein" evidence="1">
    <location>
        <begin position="21"/>
        <end position="536"/>
    </location>
</feature>
<protein>
    <recommendedName>
        <fullName evidence="4">Tetratricopeptide repeat protein</fullName>
    </recommendedName>
</protein>
<sequence length="536" mass="59512">MTWSSLLLSTILLGSAVLSAQHAHPAAPPGEKPVELLGHLGPYSHRIATANSDAQKFFDQGLNLMYGFNRYEALRSFRKAAELDPRAPMPLWGIAMALGPHINMDMDADTNLKDGCAALSTAATLAASPYEKDYLSAAASRCPDYEPDRAIDAFRKLHEQYPDDPDAAALYAESVMVKFRWNWWRADGTPADGMARAVEVLEQVMRRNPNHPGANHFYIHAVEMSPSPERAVPSAQRLMAIMPAAGHMVHMPGHIWVILGEWETAADVNERAAQVDREYFARTGVQSGYLGYYLHNLHFIAYARGMQGSAQQAINAADLMVKESAPMVESMPEMLDAFAPYAIFMRLRFQRWDDLLTLPKPPAKLLATTALWHWARALSFSSKGDKPAAAREAALFQDARAKVPPQWPWMTSKSVKVLAMAEAILQARFAADAAAAIPQWRNAVELQDALNYDEPPPWYMPLRESLGAALLRSGDAAAAEAVFREGARRSVRNGRMLFGLMKSLEAQQKLEAAEFVRREYEREWKAPAPAIQLGQM</sequence>
<proteinExistence type="predicted"/>
<evidence type="ECO:0008006" key="4">
    <source>
        <dbReference type="Google" id="ProtNLM"/>
    </source>
</evidence>
<keyword evidence="1" id="KW-0732">Signal</keyword>
<evidence type="ECO:0000313" key="3">
    <source>
        <dbReference type="Proteomes" id="UP000593892"/>
    </source>
</evidence>
<accession>A0A7S7SLR6</accession>
<evidence type="ECO:0000313" key="2">
    <source>
        <dbReference type="EMBL" id="QOY90532.1"/>
    </source>
</evidence>
<dbReference type="AlphaFoldDB" id="A0A7S7SLR6"/>
<dbReference type="EMBL" id="CP063849">
    <property type="protein sequence ID" value="QOY90532.1"/>
    <property type="molecule type" value="Genomic_DNA"/>
</dbReference>
<organism evidence="2 3">
    <name type="scientific">Paludibaculum fermentans</name>
    <dbReference type="NCBI Taxonomy" id="1473598"/>
    <lineage>
        <taxon>Bacteria</taxon>
        <taxon>Pseudomonadati</taxon>
        <taxon>Acidobacteriota</taxon>
        <taxon>Terriglobia</taxon>
        <taxon>Bryobacterales</taxon>
        <taxon>Bryobacteraceae</taxon>
        <taxon>Paludibaculum</taxon>
    </lineage>
</organism>
<dbReference type="PANTHER" id="PTHR45588:SF1">
    <property type="entry name" value="WW DOMAIN-CONTAINING PROTEIN"/>
    <property type="match status" value="1"/>
</dbReference>
<dbReference type="RefSeq" id="WP_194452194.1">
    <property type="nucleotide sequence ID" value="NZ_CP063849.1"/>
</dbReference>
<feature type="signal peptide" evidence="1">
    <location>
        <begin position="1"/>
        <end position="20"/>
    </location>
</feature>
<reference evidence="2 3" key="1">
    <citation type="submission" date="2020-10" db="EMBL/GenBank/DDBJ databases">
        <title>Complete genome sequence of Paludibaculum fermentans P105T, a facultatively anaerobic acidobacterium capable of dissimilatory Fe(III) reduction.</title>
        <authorList>
            <person name="Dedysh S.N."/>
            <person name="Beletsky A.V."/>
            <person name="Kulichevskaya I.S."/>
            <person name="Mardanov A.V."/>
            <person name="Ravin N.V."/>
        </authorList>
    </citation>
    <scope>NUCLEOTIDE SEQUENCE [LARGE SCALE GENOMIC DNA]</scope>
    <source>
        <strain evidence="2 3">P105</strain>
    </source>
</reference>
<dbReference type="Gene3D" id="1.25.40.10">
    <property type="entry name" value="Tetratricopeptide repeat domain"/>
    <property type="match status" value="1"/>
</dbReference>
<keyword evidence="3" id="KW-1185">Reference proteome</keyword>
<name>A0A7S7SLR6_PALFE</name>
<dbReference type="KEGG" id="pfer:IRI77_11450"/>
<dbReference type="InterPro" id="IPR011990">
    <property type="entry name" value="TPR-like_helical_dom_sf"/>
</dbReference>
<dbReference type="SUPFAM" id="SSF48452">
    <property type="entry name" value="TPR-like"/>
    <property type="match status" value="1"/>
</dbReference>
<evidence type="ECO:0000256" key="1">
    <source>
        <dbReference type="SAM" id="SignalP"/>
    </source>
</evidence>
<gene>
    <name evidence="2" type="ORF">IRI77_11450</name>
</gene>